<evidence type="ECO:0000259" key="1">
    <source>
        <dbReference type="Pfam" id="PF00535"/>
    </source>
</evidence>
<name>A0A377HMU9_GRIHO</name>
<dbReference type="PANTHER" id="PTHR22916:SF3">
    <property type="entry name" value="UDP-GLCNAC:BETAGAL BETA-1,3-N-ACETYLGLUCOSAMINYLTRANSFERASE-LIKE PROTEIN 1"/>
    <property type="match status" value="1"/>
</dbReference>
<dbReference type="RefSeq" id="WP_114995120.1">
    <property type="nucleotide sequence ID" value="NZ_CABMOB010000001.1"/>
</dbReference>
<proteinExistence type="predicted"/>
<sequence>MLFTAVHHHCIDIVLATYNGEKYIEEQIKSVQRNDGYQFLVNSIIVVDDGSSDNTVSIVKRLAINDSKIRIYVNESSSLGAMKNFAHGAYLSQANFIMFCDQDDVWLENKISITLDSMIKHDATLPHLVFSDLKIVDASLNVISDSYFTAKKIPKNWHADMNNLVKQNVVSGCTMMANRALLQKALPIPNEACMHDWWFALVAKTEGKLTFVDQALMLYRQHETNAIGTGDKNPLGLFKRIYRFRKNASNSVKQAGALSARYPYLASQYPSVAALSQQATRSRLRNTYAALFGELRRSSFQGSAAMALYCLFFSG</sequence>
<dbReference type="EMBL" id="UGHD01000002">
    <property type="protein sequence ID" value="STO57343.1"/>
    <property type="molecule type" value="Genomic_DNA"/>
</dbReference>
<dbReference type="Proteomes" id="UP000254512">
    <property type="component" value="Unassembled WGS sequence"/>
</dbReference>
<dbReference type="CDD" id="cd04196">
    <property type="entry name" value="GT_2_like_d"/>
    <property type="match status" value="1"/>
</dbReference>
<organism evidence="2 3">
    <name type="scientific">Grimontia hollisae</name>
    <name type="common">Vibrio hollisae</name>
    <dbReference type="NCBI Taxonomy" id="673"/>
    <lineage>
        <taxon>Bacteria</taxon>
        <taxon>Pseudomonadati</taxon>
        <taxon>Pseudomonadota</taxon>
        <taxon>Gammaproteobacteria</taxon>
        <taxon>Vibrionales</taxon>
        <taxon>Vibrionaceae</taxon>
        <taxon>Grimontia</taxon>
    </lineage>
</organism>
<gene>
    <name evidence="2" type="ORF">NCTC11645_01729</name>
</gene>
<dbReference type="PANTHER" id="PTHR22916">
    <property type="entry name" value="GLYCOSYLTRANSFERASE"/>
    <property type="match status" value="1"/>
</dbReference>
<dbReference type="Gene3D" id="3.90.550.10">
    <property type="entry name" value="Spore Coat Polysaccharide Biosynthesis Protein SpsA, Chain A"/>
    <property type="match status" value="1"/>
</dbReference>
<dbReference type="Pfam" id="PF00535">
    <property type="entry name" value="Glycos_transf_2"/>
    <property type="match status" value="1"/>
</dbReference>
<dbReference type="AlphaFoldDB" id="A0A377HMU9"/>
<keyword evidence="2" id="KW-0808">Transferase</keyword>
<dbReference type="InterPro" id="IPR029044">
    <property type="entry name" value="Nucleotide-diphossugar_trans"/>
</dbReference>
<dbReference type="InterPro" id="IPR001173">
    <property type="entry name" value="Glyco_trans_2-like"/>
</dbReference>
<reference evidence="2 3" key="1">
    <citation type="submission" date="2018-06" db="EMBL/GenBank/DDBJ databases">
        <authorList>
            <consortium name="Pathogen Informatics"/>
            <person name="Doyle S."/>
        </authorList>
    </citation>
    <scope>NUCLEOTIDE SEQUENCE [LARGE SCALE GENOMIC DNA]</scope>
    <source>
        <strain evidence="2 3">NCTC11645</strain>
    </source>
</reference>
<evidence type="ECO:0000313" key="3">
    <source>
        <dbReference type="Proteomes" id="UP000254512"/>
    </source>
</evidence>
<dbReference type="SUPFAM" id="SSF53448">
    <property type="entry name" value="Nucleotide-diphospho-sugar transferases"/>
    <property type="match status" value="1"/>
</dbReference>
<protein>
    <submittedName>
        <fullName evidence="2">N-glycosyltransferase</fullName>
    </submittedName>
</protein>
<accession>A0A377HMU9</accession>
<dbReference type="GO" id="GO:0016758">
    <property type="term" value="F:hexosyltransferase activity"/>
    <property type="evidence" value="ECO:0007669"/>
    <property type="project" value="UniProtKB-ARBA"/>
</dbReference>
<evidence type="ECO:0000313" key="2">
    <source>
        <dbReference type="EMBL" id="STO57343.1"/>
    </source>
</evidence>
<feature type="domain" description="Glycosyltransferase 2-like" evidence="1">
    <location>
        <begin position="13"/>
        <end position="141"/>
    </location>
</feature>
<dbReference type="STRING" id="673.AL542_17395"/>